<protein>
    <recommendedName>
        <fullName evidence="4">Gastric mucin-like protein</fullName>
    </recommendedName>
</protein>
<gene>
    <name evidence="2" type="ORF">NLU13_3438</name>
</gene>
<evidence type="ECO:0000313" key="3">
    <source>
        <dbReference type="Proteomes" id="UP001175261"/>
    </source>
</evidence>
<dbReference type="AlphaFoldDB" id="A0AA39GM08"/>
<dbReference type="EMBL" id="JAPDFR010000002">
    <property type="protein sequence ID" value="KAK0389865.1"/>
    <property type="molecule type" value="Genomic_DNA"/>
</dbReference>
<accession>A0AA39GM08</accession>
<feature type="region of interest" description="Disordered" evidence="1">
    <location>
        <begin position="862"/>
        <end position="971"/>
    </location>
</feature>
<keyword evidence="3" id="KW-1185">Reference proteome</keyword>
<comment type="caution">
    <text evidence="2">The sequence shown here is derived from an EMBL/GenBank/DDBJ whole genome shotgun (WGS) entry which is preliminary data.</text>
</comment>
<evidence type="ECO:0000256" key="1">
    <source>
        <dbReference type="SAM" id="MobiDB-lite"/>
    </source>
</evidence>
<sequence length="1007" mass="110841">MARTRDGLGSAVAFEGQPDDVTTQLRLLPTSPHILILPAVQSYVQDQAPDSQLSIPNFIRDVHLALLARGKAAKAFLNQSTADNKRLVFLNGGTSNAQALCVRAIMRYHTDGDILEAQKIFDHLVLGGLHGLERQWGLWRDQSCFRPETASPAMSARPSIRVEPQPKGEADDPITKAMRAADALDRETASLQPSNELDLTFASRPRCNSLPLYAYTDSFNDAAPFFVFGAQSKTSSEENMARKASTSTIFPLTSPCFSVTHYDESIQESMHHEFSDFASTSCIGETYGPPTASLSPMTCDYFTPGTAAFTLRSPGNSMFQESLLVDGASPHGLYPPPAHRRVRSLDRMFPMTPKYGDFGIEELASSPTAVATPTFRVGTFGYDSTRSEQPKTSAQSNEMTPQAGDFVEAVRTATVKASRETIIFDPVPKDKKRRAVKSVYVDKGTDAEDITTCQTAFEPLFPMEEDLVIHIKDEIPDPVLDRTIQAFRDGKYPILTSAQSVSKSAEGLPAETVSIRPQNGYMPDEEKATDTMASPPMSNDEYDPFAYTQAVRPMSHSSSTIRHVSVERPPTPEKTPAASIAEVEDKFREFSILPKQTPVAIQNSLRSVLNEYFPTESQGYRQFQFSLIPELEGLWEPIFRQAEPGSPRQGNRWVDQIIALGAQRDVKRDFAVSIMGQLENLGKKSSGMSRSGRLDFRYLLASALQAFTAQPLANQTTNNPFSNPYILATLLVPQLETYLALHTEVRYLILEYPPEHLGTVLAIQKLVGVDIMKVAQIIDSRSTDKLPFTHIRGASIGSQAGASDGTITARKSKQAHPVFTTEAHLSKANFLLTASASDAEIATFTSTVSRILSDVSDFYIPEPKPAPKKPSPRKARPPPLQSSFTAFPKPSIVIPTTPTSPITTATPRPASPALSTRAPSISDTLRTNTTLRTNKSSRSKRYMPSRPKSKASRRDNQAADAASMYTFDPAEDSDYDLEEKRLMPMFLQKPKRRKGDSRKALKFLGLA</sequence>
<evidence type="ECO:0008006" key="4">
    <source>
        <dbReference type="Google" id="ProtNLM"/>
    </source>
</evidence>
<reference evidence="2" key="1">
    <citation type="submission" date="2022-10" db="EMBL/GenBank/DDBJ databases">
        <title>Determination and structural analysis of whole genome sequence of Sarocladium strictum F4-1.</title>
        <authorList>
            <person name="Hu L."/>
            <person name="Jiang Y."/>
        </authorList>
    </citation>
    <scope>NUCLEOTIDE SEQUENCE</scope>
    <source>
        <strain evidence="2">F4-1</strain>
    </source>
</reference>
<proteinExistence type="predicted"/>
<name>A0AA39GM08_SARSR</name>
<organism evidence="2 3">
    <name type="scientific">Sarocladium strictum</name>
    <name type="common">Black bundle disease fungus</name>
    <name type="synonym">Acremonium strictum</name>
    <dbReference type="NCBI Taxonomy" id="5046"/>
    <lineage>
        <taxon>Eukaryota</taxon>
        <taxon>Fungi</taxon>
        <taxon>Dikarya</taxon>
        <taxon>Ascomycota</taxon>
        <taxon>Pezizomycotina</taxon>
        <taxon>Sordariomycetes</taxon>
        <taxon>Hypocreomycetidae</taxon>
        <taxon>Hypocreales</taxon>
        <taxon>Sarocladiaceae</taxon>
        <taxon>Sarocladium</taxon>
    </lineage>
</organism>
<feature type="compositionally biased region" description="Basic residues" evidence="1">
    <location>
        <begin position="866"/>
        <end position="876"/>
    </location>
</feature>
<feature type="compositionally biased region" description="Low complexity" evidence="1">
    <location>
        <begin position="924"/>
        <end position="934"/>
    </location>
</feature>
<evidence type="ECO:0000313" key="2">
    <source>
        <dbReference type="EMBL" id="KAK0389865.1"/>
    </source>
</evidence>
<feature type="compositionally biased region" description="Low complexity" evidence="1">
    <location>
        <begin position="890"/>
        <end position="916"/>
    </location>
</feature>
<feature type="region of interest" description="Disordered" evidence="1">
    <location>
        <begin position="149"/>
        <end position="172"/>
    </location>
</feature>
<dbReference type="Proteomes" id="UP001175261">
    <property type="component" value="Unassembled WGS sequence"/>
</dbReference>
<feature type="compositionally biased region" description="Basic residues" evidence="1">
    <location>
        <begin position="935"/>
        <end position="951"/>
    </location>
</feature>